<dbReference type="InterPro" id="IPR036047">
    <property type="entry name" value="F-box-like_dom_sf"/>
</dbReference>
<dbReference type="Proteomes" id="UP000053989">
    <property type="component" value="Unassembled WGS sequence"/>
</dbReference>
<reference evidence="2 3" key="1">
    <citation type="submission" date="2014-04" db="EMBL/GenBank/DDBJ databases">
        <authorList>
            <consortium name="DOE Joint Genome Institute"/>
            <person name="Kuo A."/>
            <person name="Kohler A."/>
            <person name="Nagy L.G."/>
            <person name="Floudas D."/>
            <person name="Copeland A."/>
            <person name="Barry K.W."/>
            <person name="Cichocki N."/>
            <person name="Veneault-Fourrey C."/>
            <person name="LaButti K."/>
            <person name="Lindquist E.A."/>
            <person name="Lipzen A."/>
            <person name="Lundell T."/>
            <person name="Morin E."/>
            <person name="Murat C."/>
            <person name="Sun H."/>
            <person name="Tunlid A."/>
            <person name="Henrissat B."/>
            <person name="Grigoriev I.V."/>
            <person name="Hibbett D.S."/>
            <person name="Martin F."/>
            <person name="Nordberg H.P."/>
            <person name="Cantor M.N."/>
            <person name="Hua S.X."/>
        </authorList>
    </citation>
    <scope>NUCLEOTIDE SEQUENCE [LARGE SCALE GENOMIC DNA]</scope>
    <source>
        <strain evidence="2 3">Foug A</strain>
    </source>
</reference>
<dbReference type="HOGENOM" id="CLU_019366_1_0_1"/>
<evidence type="ECO:0000259" key="1">
    <source>
        <dbReference type="PROSITE" id="PS50181"/>
    </source>
</evidence>
<evidence type="ECO:0000313" key="3">
    <source>
        <dbReference type="Proteomes" id="UP000053989"/>
    </source>
</evidence>
<name>A0A0C2ZZA7_9AGAM</name>
<protein>
    <recommendedName>
        <fullName evidence="1">F-box domain-containing protein</fullName>
    </recommendedName>
</protein>
<dbReference type="OrthoDB" id="3226064at2759"/>
<evidence type="ECO:0000313" key="2">
    <source>
        <dbReference type="EMBL" id="KIM66748.1"/>
    </source>
</evidence>
<dbReference type="InterPro" id="IPR001810">
    <property type="entry name" value="F-box_dom"/>
</dbReference>
<dbReference type="STRING" id="1036808.A0A0C2ZZA7"/>
<accession>A0A0C2ZZA7</accession>
<keyword evidence="3" id="KW-1185">Reference proteome</keyword>
<dbReference type="AlphaFoldDB" id="A0A0C2ZZA7"/>
<sequence>MDPHGSGLLSLSSEIIEKILVHCRPRDVATFSQICRDAHTLVYHSTDQYLWRELFLSYPFDDPRRTHEGFCDSPSFDWKGELQRRICAEQIARSPHSSPDKQTEALGTFLSVVRTASPIARGDERIPSSSLLWVVDILQSTNLLRSPTFSHHNGSQTLARLRSYLALTLDDCGEEDTEGTARMKSLFAKCRCYVYDMRNYCKENDWGPLTQAGDANWVHVESIVNVILSNQAELPSEYADIRPPCGLEATRAYSAPGAATRATRDWAGIEGNWRRYVSFMDARDLLAFNTITSNPYLNHGSFFETVRFGDSTLLIELELHLIEPDSIPSQYNLDKFPVSDDPRYPNLHFVGSASNVQGNETKVIGSVHMSPEGTVRWRFASTYERHVQWSSEGVQIGGIASAAGVVGAWTGARHEPMDPLGPFWLWKTNP</sequence>
<feature type="domain" description="F-box" evidence="1">
    <location>
        <begin position="5"/>
        <end position="54"/>
    </location>
</feature>
<gene>
    <name evidence="2" type="ORF">SCLCIDRAFT_1210799</name>
</gene>
<feature type="non-terminal residue" evidence="2">
    <location>
        <position position="430"/>
    </location>
</feature>
<dbReference type="EMBL" id="KN822015">
    <property type="protein sequence ID" value="KIM66748.1"/>
    <property type="molecule type" value="Genomic_DNA"/>
</dbReference>
<organism evidence="2 3">
    <name type="scientific">Scleroderma citrinum Foug A</name>
    <dbReference type="NCBI Taxonomy" id="1036808"/>
    <lineage>
        <taxon>Eukaryota</taxon>
        <taxon>Fungi</taxon>
        <taxon>Dikarya</taxon>
        <taxon>Basidiomycota</taxon>
        <taxon>Agaricomycotina</taxon>
        <taxon>Agaricomycetes</taxon>
        <taxon>Agaricomycetidae</taxon>
        <taxon>Boletales</taxon>
        <taxon>Sclerodermatineae</taxon>
        <taxon>Sclerodermataceae</taxon>
        <taxon>Scleroderma</taxon>
    </lineage>
</organism>
<dbReference type="Gene3D" id="1.20.1280.50">
    <property type="match status" value="1"/>
</dbReference>
<dbReference type="PROSITE" id="PS50181">
    <property type="entry name" value="FBOX"/>
    <property type="match status" value="1"/>
</dbReference>
<proteinExistence type="predicted"/>
<dbReference type="InParanoid" id="A0A0C2ZZA7"/>
<dbReference type="SUPFAM" id="SSF81383">
    <property type="entry name" value="F-box domain"/>
    <property type="match status" value="1"/>
</dbReference>
<reference evidence="3" key="2">
    <citation type="submission" date="2015-01" db="EMBL/GenBank/DDBJ databases">
        <title>Evolutionary Origins and Diversification of the Mycorrhizal Mutualists.</title>
        <authorList>
            <consortium name="DOE Joint Genome Institute"/>
            <consortium name="Mycorrhizal Genomics Consortium"/>
            <person name="Kohler A."/>
            <person name="Kuo A."/>
            <person name="Nagy L.G."/>
            <person name="Floudas D."/>
            <person name="Copeland A."/>
            <person name="Barry K.W."/>
            <person name="Cichocki N."/>
            <person name="Veneault-Fourrey C."/>
            <person name="LaButti K."/>
            <person name="Lindquist E.A."/>
            <person name="Lipzen A."/>
            <person name="Lundell T."/>
            <person name="Morin E."/>
            <person name="Murat C."/>
            <person name="Riley R."/>
            <person name="Ohm R."/>
            <person name="Sun H."/>
            <person name="Tunlid A."/>
            <person name="Henrissat B."/>
            <person name="Grigoriev I.V."/>
            <person name="Hibbett D.S."/>
            <person name="Martin F."/>
        </authorList>
    </citation>
    <scope>NUCLEOTIDE SEQUENCE [LARGE SCALE GENOMIC DNA]</scope>
    <source>
        <strain evidence="3">Foug A</strain>
    </source>
</reference>